<comment type="caution">
    <text evidence="2">The sequence shown here is derived from an EMBL/GenBank/DDBJ whole genome shotgun (WGS) entry which is preliminary data.</text>
</comment>
<sequence length="162" mass="17705">MFPLRPVEGLAPSWCKSTDKACHINRHTHKNRDPKNINDQTPLSENDRHVLGPGLAFAAARGFLESQHGSGGPDLPTASLPKDVAIRVGQICPGRLGHSPRPAGVSVIRVTADNGSHVGFSESCLYLEQRNVILEASDMKKNKRENARFHESLGLLKEKIKS</sequence>
<feature type="region of interest" description="Disordered" evidence="1">
    <location>
        <begin position="25"/>
        <end position="44"/>
    </location>
</feature>
<name>A0A4Y2LID4_ARAVE</name>
<evidence type="ECO:0000256" key="1">
    <source>
        <dbReference type="SAM" id="MobiDB-lite"/>
    </source>
</evidence>
<reference evidence="2 3" key="1">
    <citation type="journal article" date="2019" name="Sci. Rep.">
        <title>Orb-weaving spider Araneus ventricosus genome elucidates the spidroin gene catalogue.</title>
        <authorList>
            <person name="Kono N."/>
            <person name="Nakamura H."/>
            <person name="Ohtoshi R."/>
            <person name="Moran D.A.P."/>
            <person name="Shinohara A."/>
            <person name="Yoshida Y."/>
            <person name="Fujiwara M."/>
            <person name="Mori M."/>
            <person name="Tomita M."/>
            <person name="Arakawa K."/>
        </authorList>
    </citation>
    <scope>NUCLEOTIDE SEQUENCE [LARGE SCALE GENOMIC DNA]</scope>
</reference>
<protein>
    <submittedName>
        <fullName evidence="2">Uncharacterized protein</fullName>
    </submittedName>
</protein>
<dbReference type="AlphaFoldDB" id="A0A4Y2LID4"/>
<dbReference type="Proteomes" id="UP000499080">
    <property type="component" value="Unassembled WGS sequence"/>
</dbReference>
<proteinExistence type="predicted"/>
<keyword evidence="3" id="KW-1185">Reference proteome</keyword>
<gene>
    <name evidence="2" type="ORF">AVEN_13743_1</name>
</gene>
<accession>A0A4Y2LID4</accession>
<organism evidence="2 3">
    <name type="scientific">Araneus ventricosus</name>
    <name type="common">Orbweaver spider</name>
    <name type="synonym">Epeira ventricosa</name>
    <dbReference type="NCBI Taxonomy" id="182803"/>
    <lineage>
        <taxon>Eukaryota</taxon>
        <taxon>Metazoa</taxon>
        <taxon>Ecdysozoa</taxon>
        <taxon>Arthropoda</taxon>
        <taxon>Chelicerata</taxon>
        <taxon>Arachnida</taxon>
        <taxon>Araneae</taxon>
        <taxon>Araneomorphae</taxon>
        <taxon>Entelegynae</taxon>
        <taxon>Araneoidea</taxon>
        <taxon>Araneidae</taxon>
        <taxon>Araneus</taxon>
    </lineage>
</organism>
<evidence type="ECO:0000313" key="3">
    <source>
        <dbReference type="Proteomes" id="UP000499080"/>
    </source>
</evidence>
<dbReference type="EMBL" id="BGPR01005911">
    <property type="protein sequence ID" value="GBN14521.1"/>
    <property type="molecule type" value="Genomic_DNA"/>
</dbReference>
<evidence type="ECO:0000313" key="2">
    <source>
        <dbReference type="EMBL" id="GBN14521.1"/>
    </source>
</evidence>